<protein>
    <submittedName>
        <fullName evidence="4">TetR family transcriptional regulator</fullName>
    </submittedName>
</protein>
<dbReference type="Pfam" id="PF00440">
    <property type="entry name" value="TetR_N"/>
    <property type="match status" value="1"/>
</dbReference>
<dbReference type="PANTHER" id="PTHR30055">
    <property type="entry name" value="HTH-TYPE TRANSCRIPTIONAL REGULATOR RUTR"/>
    <property type="match status" value="1"/>
</dbReference>
<accession>A0AB38DIN1</accession>
<dbReference type="InterPro" id="IPR009057">
    <property type="entry name" value="Homeodomain-like_sf"/>
</dbReference>
<dbReference type="Proteomes" id="UP000190366">
    <property type="component" value="Unassembled WGS sequence"/>
</dbReference>
<evidence type="ECO:0000259" key="3">
    <source>
        <dbReference type="PROSITE" id="PS50977"/>
    </source>
</evidence>
<evidence type="ECO:0000313" key="4">
    <source>
        <dbReference type="EMBL" id="SKZ05142.1"/>
    </source>
</evidence>
<sequence length="258" mass="28389">MAAISFVCLSGRDIDVCCGGSLIWGHQPPLVSHATSFVVDRALCQDGEVRSRNKRWGGRTGAERRAERRQQLIEAATEIWSESGWAAVTMRGVCARTGLNDRYFYEDFKTRDELLVAAWDGVRNDMLGEVSSLFDARADRPPIETITAAITIVVDGIARDPGRAHILLAQHVGSSPLQDRRAVALQEATQLVVDASRPHLRQDADEMALRMDTLIAVGGFVEVITAWHSGLLAVTEKEVVAHTSRLAETLAQRYIVND</sequence>
<reference evidence="4 5" key="1">
    <citation type="submission" date="2016-11" db="EMBL/GenBank/DDBJ databases">
        <authorList>
            <consortium name="Pathogen Informatics"/>
        </authorList>
    </citation>
    <scope>NUCLEOTIDE SEQUENCE [LARGE SCALE GENOMIC DNA]</scope>
    <source>
        <strain evidence="4 5">1168</strain>
    </source>
</reference>
<evidence type="ECO:0000256" key="2">
    <source>
        <dbReference type="PROSITE-ProRule" id="PRU00335"/>
    </source>
</evidence>
<dbReference type="PANTHER" id="PTHR30055:SF226">
    <property type="entry name" value="HTH-TYPE TRANSCRIPTIONAL REGULATOR PKSA"/>
    <property type="match status" value="1"/>
</dbReference>
<dbReference type="PROSITE" id="PS50977">
    <property type="entry name" value="HTH_TETR_2"/>
    <property type="match status" value="1"/>
</dbReference>
<comment type="caution">
    <text evidence="4">The sequence shown here is derived from an EMBL/GenBank/DDBJ whole genome shotgun (WGS) entry which is preliminary data.</text>
</comment>
<organism evidence="4 5">
    <name type="scientific">Mycobacteroides abscessus subsp. massiliense</name>
    <dbReference type="NCBI Taxonomy" id="1962118"/>
    <lineage>
        <taxon>Bacteria</taxon>
        <taxon>Bacillati</taxon>
        <taxon>Actinomycetota</taxon>
        <taxon>Actinomycetes</taxon>
        <taxon>Mycobacteriales</taxon>
        <taxon>Mycobacteriaceae</taxon>
        <taxon>Mycobacteroides</taxon>
        <taxon>Mycobacteroides abscessus</taxon>
    </lineage>
</organism>
<name>A0AB38DIN1_9MYCO</name>
<evidence type="ECO:0000313" key="5">
    <source>
        <dbReference type="Proteomes" id="UP000190366"/>
    </source>
</evidence>
<dbReference type="AlphaFoldDB" id="A0AB38DIN1"/>
<feature type="domain" description="HTH tetR-type" evidence="3">
    <location>
        <begin position="66"/>
        <end position="126"/>
    </location>
</feature>
<dbReference type="InterPro" id="IPR050109">
    <property type="entry name" value="HTH-type_TetR-like_transc_reg"/>
</dbReference>
<evidence type="ECO:0000256" key="1">
    <source>
        <dbReference type="ARBA" id="ARBA00023125"/>
    </source>
</evidence>
<proteinExistence type="predicted"/>
<dbReference type="GO" id="GO:0000976">
    <property type="term" value="F:transcription cis-regulatory region binding"/>
    <property type="evidence" value="ECO:0007669"/>
    <property type="project" value="TreeGrafter"/>
</dbReference>
<gene>
    <name evidence="4" type="ORF">SAMEA2275630_03416</name>
</gene>
<dbReference type="EMBL" id="FVQL01000001">
    <property type="protein sequence ID" value="SKZ05142.1"/>
    <property type="molecule type" value="Genomic_DNA"/>
</dbReference>
<dbReference type="GO" id="GO:0003700">
    <property type="term" value="F:DNA-binding transcription factor activity"/>
    <property type="evidence" value="ECO:0007669"/>
    <property type="project" value="TreeGrafter"/>
</dbReference>
<keyword evidence="1 2" id="KW-0238">DNA-binding</keyword>
<dbReference type="Gene3D" id="1.10.357.10">
    <property type="entry name" value="Tetracycline Repressor, domain 2"/>
    <property type="match status" value="1"/>
</dbReference>
<dbReference type="InterPro" id="IPR001647">
    <property type="entry name" value="HTH_TetR"/>
</dbReference>
<dbReference type="SUPFAM" id="SSF46689">
    <property type="entry name" value="Homeodomain-like"/>
    <property type="match status" value="1"/>
</dbReference>
<feature type="DNA-binding region" description="H-T-H motif" evidence="2">
    <location>
        <begin position="89"/>
        <end position="108"/>
    </location>
</feature>